<dbReference type="PANTHER" id="PTHR39452">
    <property type="entry name" value="CHEY-P PHOSPHATASE CHEX"/>
    <property type="match status" value="1"/>
</dbReference>
<dbReference type="eggNOG" id="COG1406">
    <property type="taxonomic scope" value="Bacteria"/>
</dbReference>
<evidence type="ECO:0000259" key="2">
    <source>
        <dbReference type="Pfam" id="PF13690"/>
    </source>
</evidence>
<gene>
    <name evidence="3" type="ORF">L21SP2_1579</name>
</gene>
<dbReference type="InterPro" id="IPR028051">
    <property type="entry name" value="CheX-like_dom"/>
</dbReference>
<dbReference type="OrthoDB" id="9788100at2"/>
<evidence type="ECO:0000256" key="1">
    <source>
        <dbReference type="ARBA" id="ARBA00022500"/>
    </source>
</evidence>
<keyword evidence="1" id="KW-0145">Chemotaxis</keyword>
<feature type="domain" description="Chemotaxis phosphatase CheX-like" evidence="2">
    <location>
        <begin position="42"/>
        <end position="134"/>
    </location>
</feature>
<dbReference type="SUPFAM" id="SSF103039">
    <property type="entry name" value="CheC-like"/>
    <property type="match status" value="1"/>
</dbReference>
<dbReference type="Proteomes" id="UP000018680">
    <property type="component" value="Chromosome"/>
</dbReference>
<dbReference type="RefSeq" id="WP_024267888.1">
    <property type="nucleotide sequence ID" value="NC_023035.1"/>
</dbReference>
<sequence length="147" mass="16193">MDVNEMKAFIRVITEYFEQVSGESAQMGVPYVRVSNEATLSYTAIIAVSGSKRGGIFFTSGLDMLRDLADEILGDQVGDDELGDLAGEVTNTISGNLRRTFGSEYIISVPVVMRNSMESIRHHLTHPVIMIPIEWRSNQALLAIGLE</sequence>
<dbReference type="PANTHER" id="PTHR39452:SF1">
    <property type="entry name" value="CHEY-P PHOSPHATASE CHEX"/>
    <property type="match status" value="1"/>
</dbReference>
<dbReference type="HOGENOM" id="CLU_116290_2_0_12"/>
<evidence type="ECO:0000313" key="3">
    <source>
        <dbReference type="EMBL" id="AHC14968.1"/>
    </source>
</evidence>
<dbReference type="CDD" id="cd17906">
    <property type="entry name" value="CheX"/>
    <property type="match status" value="1"/>
</dbReference>
<proteinExistence type="predicted"/>
<dbReference type="AlphaFoldDB" id="V5WGQ0"/>
<name>V5WGQ0_9SPIO</name>
<dbReference type="Gene3D" id="3.40.1550.10">
    <property type="entry name" value="CheC-like"/>
    <property type="match status" value="1"/>
</dbReference>
<dbReference type="STRING" id="1307761.L21SP2_1579"/>
<reference evidence="3 4" key="1">
    <citation type="journal article" date="2015" name="Stand. Genomic Sci.">
        <title>Complete genome sequence and description of Salinispira pacifica gen. nov., sp. nov., a novel spirochaete isolated form a hypersaline microbial mat.</title>
        <authorList>
            <person name="Ben Hania W."/>
            <person name="Joseph M."/>
            <person name="Schumann P."/>
            <person name="Bunk B."/>
            <person name="Fiebig A."/>
            <person name="Sproer C."/>
            <person name="Klenk H.P."/>
            <person name="Fardeau M.L."/>
            <person name="Spring S."/>
        </authorList>
    </citation>
    <scope>NUCLEOTIDE SEQUENCE [LARGE SCALE GENOMIC DNA]</scope>
    <source>
        <strain evidence="3 4">L21-RPul-D2</strain>
    </source>
</reference>
<accession>V5WGQ0</accession>
<keyword evidence="4" id="KW-1185">Reference proteome</keyword>
<dbReference type="GO" id="GO:0006935">
    <property type="term" value="P:chemotaxis"/>
    <property type="evidence" value="ECO:0007669"/>
    <property type="project" value="UniProtKB-KW"/>
</dbReference>
<dbReference type="EMBL" id="CP006939">
    <property type="protein sequence ID" value="AHC14968.1"/>
    <property type="molecule type" value="Genomic_DNA"/>
</dbReference>
<dbReference type="InterPro" id="IPR038756">
    <property type="entry name" value="CheX-like"/>
</dbReference>
<dbReference type="KEGG" id="slr:L21SP2_1579"/>
<protein>
    <recommendedName>
        <fullName evidence="2">Chemotaxis phosphatase CheX-like domain-containing protein</fullName>
    </recommendedName>
</protein>
<dbReference type="InterPro" id="IPR028976">
    <property type="entry name" value="CheC-like_sf"/>
</dbReference>
<dbReference type="Pfam" id="PF13690">
    <property type="entry name" value="CheX"/>
    <property type="match status" value="1"/>
</dbReference>
<evidence type="ECO:0000313" key="4">
    <source>
        <dbReference type="Proteomes" id="UP000018680"/>
    </source>
</evidence>
<organism evidence="3 4">
    <name type="scientific">Salinispira pacifica</name>
    <dbReference type="NCBI Taxonomy" id="1307761"/>
    <lineage>
        <taxon>Bacteria</taxon>
        <taxon>Pseudomonadati</taxon>
        <taxon>Spirochaetota</taxon>
        <taxon>Spirochaetia</taxon>
        <taxon>Spirochaetales</taxon>
        <taxon>Spirochaetaceae</taxon>
        <taxon>Salinispira</taxon>
    </lineage>
</organism>